<reference evidence="2" key="1">
    <citation type="submission" date="2023-01" db="EMBL/GenBank/DDBJ databases">
        <title>The growth and conidiation of Purpureocillium lavendulum are regulated by nitrogen source and histone H3K14 acetylation.</title>
        <authorList>
            <person name="Tang P."/>
            <person name="Han J."/>
            <person name="Zhang C."/>
            <person name="Tang P."/>
            <person name="Qi F."/>
            <person name="Zhang K."/>
            <person name="Liang L."/>
        </authorList>
    </citation>
    <scope>NUCLEOTIDE SEQUENCE</scope>
    <source>
        <strain evidence="2">YMF1.00683</strain>
    </source>
</reference>
<evidence type="ECO:0000256" key="1">
    <source>
        <dbReference type="SAM" id="Phobius"/>
    </source>
</evidence>
<dbReference type="EMBL" id="JAQHRD010000003">
    <property type="protein sequence ID" value="KAJ6443376.1"/>
    <property type="molecule type" value="Genomic_DNA"/>
</dbReference>
<dbReference type="AlphaFoldDB" id="A0AB34FXL7"/>
<protein>
    <submittedName>
        <fullName evidence="2">Cys-Gly metallodipeptidase dug1</fullName>
    </submittedName>
</protein>
<dbReference type="Proteomes" id="UP001163105">
    <property type="component" value="Unassembled WGS sequence"/>
</dbReference>
<sequence>MAAITTPLLAREALNQLAKREKNWAARNVGVMVVFCIVFVVAVGVAFIFIHKALQRRKERKPTF</sequence>
<comment type="caution">
    <text evidence="2">The sequence shown here is derived from an EMBL/GenBank/DDBJ whole genome shotgun (WGS) entry which is preliminary data.</text>
</comment>
<feature type="transmembrane region" description="Helical" evidence="1">
    <location>
        <begin position="29"/>
        <end position="50"/>
    </location>
</feature>
<name>A0AB34FXL7_9HYPO</name>
<keyword evidence="1" id="KW-1133">Transmembrane helix</keyword>
<gene>
    <name evidence="2" type="ORF">O9K51_04555</name>
</gene>
<proteinExistence type="predicted"/>
<organism evidence="2 3">
    <name type="scientific">Purpureocillium lavendulum</name>
    <dbReference type="NCBI Taxonomy" id="1247861"/>
    <lineage>
        <taxon>Eukaryota</taxon>
        <taxon>Fungi</taxon>
        <taxon>Dikarya</taxon>
        <taxon>Ascomycota</taxon>
        <taxon>Pezizomycotina</taxon>
        <taxon>Sordariomycetes</taxon>
        <taxon>Hypocreomycetidae</taxon>
        <taxon>Hypocreales</taxon>
        <taxon>Ophiocordycipitaceae</taxon>
        <taxon>Purpureocillium</taxon>
    </lineage>
</organism>
<evidence type="ECO:0000313" key="2">
    <source>
        <dbReference type="EMBL" id="KAJ6443376.1"/>
    </source>
</evidence>
<keyword evidence="1" id="KW-0812">Transmembrane</keyword>
<evidence type="ECO:0000313" key="3">
    <source>
        <dbReference type="Proteomes" id="UP001163105"/>
    </source>
</evidence>
<keyword evidence="1" id="KW-0472">Membrane</keyword>
<accession>A0AB34FXL7</accession>
<keyword evidence="3" id="KW-1185">Reference proteome</keyword>